<feature type="compositionally biased region" description="Acidic residues" evidence="1">
    <location>
        <begin position="206"/>
        <end position="239"/>
    </location>
</feature>
<feature type="region of interest" description="Disordered" evidence="1">
    <location>
        <begin position="554"/>
        <end position="595"/>
    </location>
</feature>
<proteinExistence type="predicted"/>
<accession>A0A3N4I8B0</accession>
<sequence length="595" mass="66979">MKNSPTSTISTFSLPSPTFPIYRTPLPIPRRRATKKHHYSSKPSILSPTSLLQIPIPDTSLVTVQSFPTPHGSTFTLMTAVITPLPALPPTDPLPPTPRHSSESEGERKRVMAKIRDLNRRSQMELQERRKLRRVGRIPRPVSIYKPNANHIAFQYKGLPTPPGSGSPRSSVFNTVVRSPIGVKLGGEDTYFDSEDEAQVDELLDYDSEDESSEGVEVDEIVTSSDDSDYSTEESDNEDDYHHQMVKHQTDQQEHQQEQQRQQKQQQEEETDAEEEEQFFTPMSEFAPSPLNRSLERISASAIPTTTITTEVTTTSINFNDNTNVTIQDIYTTKRTSYSSLRSNNSLHTLKPQVTASSDLADLPDNQSMTSTPPRTPPADSETSTQITVIHSPQRNSIHPSQAPRRITSPIHPALPQLALIPPTPMERANPLAPGPNNTYAVTTIDELHTYEPLEDEQDRPATPPERPGMPQSPTYRQSKLHPFWAPRRPSYLSRRSGRGVRRSVVFEEIEAVRDAEGSVKERRVRKRYRVEFVGLGGCWRVFVGGRKVKEVKEKETPTEKKGLAKALRGSMRGGRRLSRTESRSSRGKRESVHF</sequence>
<feature type="region of interest" description="Disordered" evidence="1">
    <location>
        <begin position="455"/>
        <end position="479"/>
    </location>
</feature>
<feature type="compositionally biased region" description="Acidic residues" evidence="1">
    <location>
        <begin position="268"/>
        <end position="277"/>
    </location>
</feature>
<feature type="compositionally biased region" description="Basic and acidic residues" evidence="1">
    <location>
        <begin position="100"/>
        <end position="109"/>
    </location>
</feature>
<reference evidence="2 3" key="1">
    <citation type="journal article" date="2018" name="Nat. Ecol. Evol.">
        <title>Pezizomycetes genomes reveal the molecular basis of ectomycorrhizal truffle lifestyle.</title>
        <authorList>
            <person name="Murat C."/>
            <person name="Payen T."/>
            <person name="Noel B."/>
            <person name="Kuo A."/>
            <person name="Morin E."/>
            <person name="Chen J."/>
            <person name="Kohler A."/>
            <person name="Krizsan K."/>
            <person name="Balestrini R."/>
            <person name="Da Silva C."/>
            <person name="Montanini B."/>
            <person name="Hainaut M."/>
            <person name="Levati E."/>
            <person name="Barry K.W."/>
            <person name="Belfiori B."/>
            <person name="Cichocki N."/>
            <person name="Clum A."/>
            <person name="Dockter R.B."/>
            <person name="Fauchery L."/>
            <person name="Guy J."/>
            <person name="Iotti M."/>
            <person name="Le Tacon F."/>
            <person name="Lindquist E.A."/>
            <person name="Lipzen A."/>
            <person name="Malagnac F."/>
            <person name="Mello A."/>
            <person name="Molinier V."/>
            <person name="Miyauchi S."/>
            <person name="Poulain J."/>
            <person name="Riccioni C."/>
            <person name="Rubini A."/>
            <person name="Sitrit Y."/>
            <person name="Splivallo R."/>
            <person name="Traeger S."/>
            <person name="Wang M."/>
            <person name="Zifcakova L."/>
            <person name="Wipf D."/>
            <person name="Zambonelli A."/>
            <person name="Paolocci F."/>
            <person name="Nowrousian M."/>
            <person name="Ottonello S."/>
            <person name="Baldrian P."/>
            <person name="Spatafora J.W."/>
            <person name="Henrissat B."/>
            <person name="Nagy L.G."/>
            <person name="Aury J.M."/>
            <person name="Wincker P."/>
            <person name="Grigoriev I.V."/>
            <person name="Bonfante P."/>
            <person name="Martin F.M."/>
        </authorList>
    </citation>
    <scope>NUCLEOTIDE SEQUENCE [LARGE SCALE GENOMIC DNA]</scope>
    <source>
        <strain evidence="2 3">RN42</strain>
    </source>
</reference>
<evidence type="ECO:0000313" key="3">
    <source>
        <dbReference type="Proteomes" id="UP000275078"/>
    </source>
</evidence>
<feature type="compositionally biased region" description="Basic and acidic residues" evidence="1">
    <location>
        <begin position="554"/>
        <end position="563"/>
    </location>
</feature>
<organism evidence="2 3">
    <name type="scientific">Ascobolus immersus RN42</name>
    <dbReference type="NCBI Taxonomy" id="1160509"/>
    <lineage>
        <taxon>Eukaryota</taxon>
        <taxon>Fungi</taxon>
        <taxon>Dikarya</taxon>
        <taxon>Ascomycota</taxon>
        <taxon>Pezizomycotina</taxon>
        <taxon>Pezizomycetes</taxon>
        <taxon>Pezizales</taxon>
        <taxon>Ascobolaceae</taxon>
        <taxon>Ascobolus</taxon>
    </lineage>
</organism>
<keyword evidence="3" id="KW-1185">Reference proteome</keyword>
<dbReference type="AlphaFoldDB" id="A0A3N4I8B0"/>
<feature type="compositionally biased region" description="Basic and acidic residues" evidence="1">
    <location>
        <begin position="240"/>
        <end position="258"/>
    </location>
</feature>
<feature type="compositionally biased region" description="Polar residues" evidence="1">
    <location>
        <begin position="349"/>
        <end position="358"/>
    </location>
</feature>
<feature type="region of interest" description="Disordered" evidence="1">
    <location>
        <begin position="349"/>
        <end position="384"/>
    </location>
</feature>
<feature type="region of interest" description="Disordered" evidence="1">
    <location>
        <begin position="206"/>
        <end position="277"/>
    </location>
</feature>
<dbReference type="Proteomes" id="UP000275078">
    <property type="component" value="Unassembled WGS sequence"/>
</dbReference>
<evidence type="ECO:0000313" key="2">
    <source>
        <dbReference type="EMBL" id="RPA78024.1"/>
    </source>
</evidence>
<protein>
    <submittedName>
        <fullName evidence="2">Uncharacterized protein</fullName>
    </submittedName>
</protein>
<gene>
    <name evidence="2" type="ORF">BJ508DRAFT_416756</name>
</gene>
<name>A0A3N4I8B0_ASCIM</name>
<feature type="compositionally biased region" description="Basic and acidic residues" evidence="1">
    <location>
        <begin position="579"/>
        <end position="595"/>
    </location>
</feature>
<dbReference type="EMBL" id="ML119717">
    <property type="protein sequence ID" value="RPA78024.1"/>
    <property type="molecule type" value="Genomic_DNA"/>
</dbReference>
<feature type="region of interest" description="Disordered" evidence="1">
    <location>
        <begin position="86"/>
        <end position="109"/>
    </location>
</feature>
<feature type="compositionally biased region" description="Pro residues" evidence="1">
    <location>
        <begin position="86"/>
        <end position="98"/>
    </location>
</feature>
<evidence type="ECO:0000256" key="1">
    <source>
        <dbReference type="SAM" id="MobiDB-lite"/>
    </source>
</evidence>